<dbReference type="SUPFAM" id="SSF55961">
    <property type="entry name" value="Bet v1-like"/>
    <property type="match status" value="1"/>
</dbReference>
<dbReference type="InterPro" id="IPR013538">
    <property type="entry name" value="ASHA1/2-like_C"/>
</dbReference>
<dbReference type="InterPro" id="IPR023393">
    <property type="entry name" value="START-like_dom_sf"/>
</dbReference>
<dbReference type="Proteomes" id="UP000239522">
    <property type="component" value="Unassembled WGS sequence"/>
</dbReference>
<name>A0A2S7KWP2_9FLAO</name>
<dbReference type="OrthoDB" id="6193565at2"/>
<evidence type="ECO:0000313" key="5">
    <source>
        <dbReference type="Proteomes" id="UP000239522"/>
    </source>
</evidence>
<evidence type="ECO:0000259" key="3">
    <source>
        <dbReference type="Pfam" id="PF08327"/>
    </source>
</evidence>
<sequence>MKTIKIILGIITAFVVVFLATGLLIKETSYTTQIDINKPIEEVFETFSNSENIKKWIPEIKSFEVINETIGKTGSNYKIIIDNQGQDIEMTQRVIAYVKNEKVTLFFDAENMLKRDDYIFKEKNGITTITSNSSCQSESYLMACMFPYFKGTFQKQDQSYLNNLKTYIEERKPSIDNF</sequence>
<dbReference type="CDD" id="cd07812">
    <property type="entry name" value="SRPBCC"/>
    <property type="match status" value="1"/>
</dbReference>
<evidence type="ECO:0000256" key="2">
    <source>
        <dbReference type="SAM" id="Phobius"/>
    </source>
</evidence>
<keyword evidence="2" id="KW-1133">Transmembrane helix</keyword>
<dbReference type="GO" id="GO:0016740">
    <property type="term" value="F:transferase activity"/>
    <property type="evidence" value="ECO:0007669"/>
    <property type="project" value="UniProtKB-KW"/>
</dbReference>
<feature type="transmembrane region" description="Helical" evidence="2">
    <location>
        <begin position="6"/>
        <end position="25"/>
    </location>
</feature>
<dbReference type="AlphaFoldDB" id="A0A2S7KWP2"/>
<dbReference type="RefSeq" id="WP_104809287.1">
    <property type="nucleotide sequence ID" value="NZ_MQUA01000013.1"/>
</dbReference>
<dbReference type="Pfam" id="PF08327">
    <property type="entry name" value="AHSA1"/>
    <property type="match status" value="1"/>
</dbReference>
<evidence type="ECO:0000256" key="1">
    <source>
        <dbReference type="ARBA" id="ARBA00006817"/>
    </source>
</evidence>
<feature type="domain" description="Activator of Hsp90 ATPase homologue 1/2-like C-terminal" evidence="3">
    <location>
        <begin position="39"/>
        <end position="130"/>
    </location>
</feature>
<dbReference type="Gene3D" id="3.30.530.20">
    <property type="match status" value="1"/>
</dbReference>
<proteinExistence type="inferred from homology"/>
<dbReference type="EMBL" id="MQUA01000013">
    <property type="protein sequence ID" value="PQB07051.1"/>
    <property type="molecule type" value="Genomic_DNA"/>
</dbReference>
<accession>A0A2S7KWP2</accession>
<reference evidence="4 5" key="1">
    <citation type="submission" date="2016-11" db="EMBL/GenBank/DDBJ databases">
        <title>Trade-off between light-utilization and light-protection in marine flavobacteria.</title>
        <authorList>
            <person name="Kumagai Y."/>
        </authorList>
    </citation>
    <scope>NUCLEOTIDE SEQUENCE [LARGE SCALE GENOMIC DNA]</scope>
    <source>
        <strain evidence="4 5">ATCC 700397</strain>
    </source>
</reference>
<comment type="caution">
    <text evidence="4">The sequence shown here is derived from an EMBL/GenBank/DDBJ whole genome shotgun (WGS) entry which is preliminary data.</text>
</comment>
<keyword evidence="2" id="KW-0812">Transmembrane</keyword>
<organism evidence="4 5">
    <name type="scientific">Polaribacter filamentus</name>
    <dbReference type="NCBI Taxonomy" id="53483"/>
    <lineage>
        <taxon>Bacteria</taxon>
        <taxon>Pseudomonadati</taxon>
        <taxon>Bacteroidota</taxon>
        <taxon>Flavobacteriia</taxon>
        <taxon>Flavobacteriales</taxon>
        <taxon>Flavobacteriaceae</taxon>
    </lineage>
</organism>
<gene>
    <name evidence="4" type="ORF">BST83_07750</name>
</gene>
<keyword evidence="5" id="KW-1185">Reference proteome</keyword>
<protein>
    <submittedName>
        <fullName evidence="4">1,4-dihydroxy-2-naphthoate prenyltransferase</fullName>
    </submittedName>
</protein>
<keyword evidence="4" id="KW-0808">Transferase</keyword>
<evidence type="ECO:0000313" key="4">
    <source>
        <dbReference type="EMBL" id="PQB07051.1"/>
    </source>
</evidence>
<keyword evidence="2" id="KW-0472">Membrane</keyword>
<comment type="similarity">
    <text evidence="1">Belongs to the AHA1 family.</text>
</comment>